<feature type="domain" description="DUF7798" evidence="3">
    <location>
        <begin position="716"/>
        <end position="921"/>
    </location>
</feature>
<organism evidence="4 5">
    <name type="scientific">Quercus lobata</name>
    <name type="common">Valley oak</name>
    <dbReference type="NCBI Taxonomy" id="97700"/>
    <lineage>
        <taxon>Eukaryota</taxon>
        <taxon>Viridiplantae</taxon>
        <taxon>Streptophyta</taxon>
        <taxon>Embryophyta</taxon>
        <taxon>Tracheophyta</taxon>
        <taxon>Spermatophyta</taxon>
        <taxon>Magnoliopsida</taxon>
        <taxon>eudicotyledons</taxon>
        <taxon>Gunneridae</taxon>
        <taxon>Pentapetalae</taxon>
        <taxon>rosids</taxon>
        <taxon>fabids</taxon>
        <taxon>Fagales</taxon>
        <taxon>Fagaceae</taxon>
        <taxon>Quercus</taxon>
    </lineage>
</organism>
<dbReference type="PANTHER" id="PTHR36011:SF1">
    <property type="entry name" value="BAT2 DOMAIN PROTEIN"/>
    <property type="match status" value="1"/>
</dbReference>
<evidence type="ECO:0000259" key="2">
    <source>
        <dbReference type="Pfam" id="PF10536"/>
    </source>
</evidence>
<feature type="compositionally biased region" description="Low complexity" evidence="1">
    <location>
        <begin position="490"/>
        <end position="504"/>
    </location>
</feature>
<dbReference type="InterPro" id="IPR019557">
    <property type="entry name" value="AminoTfrase-like_pln_mobile"/>
</dbReference>
<feature type="compositionally biased region" description="Basic and acidic residues" evidence="1">
    <location>
        <begin position="632"/>
        <end position="644"/>
    </location>
</feature>
<dbReference type="PANTHER" id="PTHR36011">
    <property type="entry name" value="BAT2 DOMAIN PROTEIN"/>
    <property type="match status" value="1"/>
</dbReference>
<feature type="compositionally biased region" description="Pro residues" evidence="1">
    <location>
        <begin position="552"/>
        <end position="573"/>
    </location>
</feature>
<protein>
    <recommendedName>
        <fullName evidence="6">Aminotransferase-like plant mobile domain-containing protein</fullName>
    </recommendedName>
</protein>
<evidence type="ECO:0000313" key="5">
    <source>
        <dbReference type="Proteomes" id="UP000594261"/>
    </source>
</evidence>
<dbReference type="EnsemblPlants" id="QL08p015067:mrna">
    <property type="protein sequence ID" value="QL08p015067:mrna"/>
    <property type="gene ID" value="QL08p015067"/>
</dbReference>
<reference evidence="4 5" key="1">
    <citation type="journal article" date="2016" name="G3 (Bethesda)">
        <title>First Draft Assembly and Annotation of the Genome of a California Endemic Oak Quercus lobata Nee (Fagaceae).</title>
        <authorList>
            <person name="Sork V.L."/>
            <person name="Fitz-Gibbon S.T."/>
            <person name="Puiu D."/>
            <person name="Crepeau M."/>
            <person name="Gugger P.F."/>
            <person name="Sherman R."/>
            <person name="Stevens K."/>
            <person name="Langley C.H."/>
            <person name="Pellegrini M."/>
            <person name="Salzberg S.L."/>
        </authorList>
    </citation>
    <scope>NUCLEOTIDE SEQUENCE [LARGE SCALE GENOMIC DNA]</scope>
    <source>
        <strain evidence="4 5">cv. SW786</strain>
    </source>
</reference>
<feature type="domain" description="Aminotransferase-like plant mobile" evidence="2">
    <location>
        <begin position="57"/>
        <end position="421"/>
    </location>
</feature>
<dbReference type="EMBL" id="LRBV02000008">
    <property type="status" value="NOT_ANNOTATED_CDS"/>
    <property type="molecule type" value="Genomic_DNA"/>
</dbReference>
<dbReference type="InterPro" id="IPR056700">
    <property type="entry name" value="DUF7798"/>
</dbReference>
<dbReference type="AlphaFoldDB" id="A0A7N2M8B9"/>
<evidence type="ECO:0000313" key="4">
    <source>
        <dbReference type="EnsemblPlants" id="QL08p015067:mrna"/>
    </source>
</evidence>
<dbReference type="Proteomes" id="UP000594261">
    <property type="component" value="Chromosome 8"/>
</dbReference>
<keyword evidence="5" id="KW-1185">Reference proteome</keyword>
<sequence length="929" mass="103320">MYYEPWIDEELEVLDPASEDSGPLTCRGRTKEMANVQMEDNRVIDIIKLLRLEGLFRAPSREIDNCLISALVERWRPETHTFHLPHGEMTITLQDVEVIFGLPIDGDVLVGPTAVVHDGGWRQLCTELLGFSPPNDNKTLVGQRILISRLVEAVAAPLPHDATEMQIHRYARCYILALIGDKLFMDKSGDRVHLMFLEVLRNLRDPPQYSWGSGCLAWLYRELCRASEKGASQIGGACTLVQYWAWARLPFLCPRIEPPPGCDYGPWPYAPLASKWVRVPSPKSRPFGMALVHYRELLVRMQPEQIVWQPYEAHFGHLPEFCVAARDTWTARVPLVCFCIVERHHPDRVLRQFGLAQERPDHVVYDDRLHKIDLRGKVEKNWREEHRPYIISLEMRRQQLCHAPPQIGEMPRNHAYYVWYRPVTQKYVDCNSAKLDIMIQSHLALLAMLPEGSQAHNHIRRVLNNVAGLGGGPAVNEHANNGDETELAAAATPSTSVAPVSTPTRGHRATTSPSTSAARGRLRPATATPSTSAVRGRGRRATTPRVVTTLEMPPPIPQASPQPEVPSPSPPSQPNFDVSIDQNVTPPILPETPSYPHTGSSAPTPGLYIEQDYPPTASSSDPLGPPVGIDTVEPHTDVPDEHPPHKPSPPRESIQHGGLPAPGSVAPSILEVCMNVMIHTMQGDYFEVITETGIEVEKNSKETEQQTDEDQLYEEVTFDRCFYIYGGPEQLEELEALSNHHGLLCNRRKAKLSSEQRPAFDGKLKQVQQIFSLSTEMDGNGVETVKGKKVETGVEGSDDEMKKLHDSSVSKAADMAVGFTNALAGVAVNDMIQRTAGRIDSLHSEGVHRLSEMCYFAVSQLLMLGKSILSNASKVQDEVADEDIAKIDWPEDSVEKAKIIRTKAQSMTGYVEAVSNSFITSWLSSTSSL</sequence>
<evidence type="ECO:0000259" key="3">
    <source>
        <dbReference type="Pfam" id="PF25074"/>
    </source>
</evidence>
<accession>A0A7N2M8B9</accession>
<dbReference type="Pfam" id="PF25074">
    <property type="entry name" value="DUF7798"/>
    <property type="match status" value="1"/>
</dbReference>
<feature type="region of interest" description="Disordered" evidence="1">
    <location>
        <begin position="490"/>
        <end position="662"/>
    </location>
</feature>
<dbReference type="InParanoid" id="A0A7N2M8B9"/>
<name>A0A7N2M8B9_QUELO</name>
<evidence type="ECO:0000256" key="1">
    <source>
        <dbReference type="SAM" id="MobiDB-lite"/>
    </source>
</evidence>
<proteinExistence type="predicted"/>
<dbReference type="Pfam" id="PF10536">
    <property type="entry name" value="PMD"/>
    <property type="match status" value="1"/>
</dbReference>
<reference evidence="4" key="2">
    <citation type="submission" date="2021-01" db="UniProtKB">
        <authorList>
            <consortium name="EnsemblPlants"/>
        </authorList>
    </citation>
    <scope>IDENTIFICATION</scope>
</reference>
<dbReference type="Gramene" id="QL08p015067:mrna">
    <property type="protein sequence ID" value="QL08p015067:mrna"/>
    <property type="gene ID" value="QL08p015067"/>
</dbReference>
<evidence type="ECO:0008006" key="6">
    <source>
        <dbReference type="Google" id="ProtNLM"/>
    </source>
</evidence>